<keyword evidence="2" id="KW-0479">Metal-binding</keyword>
<dbReference type="InterPro" id="IPR001841">
    <property type="entry name" value="Znf_RING"/>
</dbReference>
<evidence type="ECO:0000313" key="6">
    <source>
        <dbReference type="Proteomes" id="UP000266841"/>
    </source>
</evidence>
<keyword evidence="2" id="KW-0862">Zinc</keyword>
<dbReference type="InterPro" id="IPR011990">
    <property type="entry name" value="TPR-like_helical_dom_sf"/>
</dbReference>
<evidence type="ECO:0000256" key="1">
    <source>
        <dbReference type="ARBA" id="ARBA00038101"/>
    </source>
</evidence>
<dbReference type="SUPFAM" id="SSF81901">
    <property type="entry name" value="HCP-like"/>
    <property type="match status" value="1"/>
</dbReference>
<dbReference type="OrthoDB" id="272077at2759"/>
<dbReference type="AlphaFoldDB" id="K0S6M5"/>
<feature type="compositionally biased region" description="Basic and acidic residues" evidence="3">
    <location>
        <begin position="14"/>
        <end position="28"/>
    </location>
</feature>
<organism evidence="5 6">
    <name type="scientific">Thalassiosira oceanica</name>
    <name type="common">Marine diatom</name>
    <dbReference type="NCBI Taxonomy" id="159749"/>
    <lineage>
        <taxon>Eukaryota</taxon>
        <taxon>Sar</taxon>
        <taxon>Stramenopiles</taxon>
        <taxon>Ochrophyta</taxon>
        <taxon>Bacillariophyta</taxon>
        <taxon>Coscinodiscophyceae</taxon>
        <taxon>Thalassiosirophycidae</taxon>
        <taxon>Thalassiosirales</taxon>
        <taxon>Thalassiosiraceae</taxon>
        <taxon>Thalassiosira</taxon>
    </lineage>
</organism>
<dbReference type="Proteomes" id="UP000266841">
    <property type="component" value="Unassembled WGS sequence"/>
</dbReference>
<dbReference type="GO" id="GO:0008270">
    <property type="term" value="F:zinc ion binding"/>
    <property type="evidence" value="ECO:0007669"/>
    <property type="project" value="UniProtKB-KW"/>
</dbReference>
<dbReference type="InterPro" id="IPR006597">
    <property type="entry name" value="Sel1-like"/>
</dbReference>
<proteinExistence type="inferred from homology"/>
<accession>K0S6M5</accession>
<dbReference type="InterPro" id="IPR050767">
    <property type="entry name" value="Sel1_AlgK"/>
</dbReference>
<sequence>MPNVATADLADSAARNHEPQLEVRDPERPSTSCNLRQRLMVSGHKRPERDRCPICFELIELPTGQHSKLNVCCMKRVCDGCDLEATQRGIYDTCPFCRTNVPDNDASMLAMIQKRVDKDDPEAMHLLGTQYHLGKLGLTKDVPRTLELWMEAADLGSINAHYNLGHVYYTGDGVKEDKPRGVHHWQQAAVQGHAESRHMLGDDEYDNGDYELAVQHYMIPAKMGDEDSLNEIKDMFKEGHATKAQ</sequence>
<comment type="similarity">
    <text evidence="1">Belongs to the sel-1 family.</text>
</comment>
<feature type="domain" description="RING-type" evidence="4">
    <location>
        <begin position="52"/>
        <end position="98"/>
    </location>
</feature>
<dbReference type="Gene3D" id="1.25.40.10">
    <property type="entry name" value="Tetratricopeptide repeat domain"/>
    <property type="match status" value="1"/>
</dbReference>
<dbReference type="SUPFAM" id="SSF57850">
    <property type="entry name" value="RING/U-box"/>
    <property type="match status" value="1"/>
</dbReference>
<dbReference type="eggNOG" id="ENOG502S2H7">
    <property type="taxonomic scope" value="Eukaryota"/>
</dbReference>
<reference evidence="5 6" key="1">
    <citation type="journal article" date="2012" name="Genome Biol.">
        <title>Genome and low-iron response of an oceanic diatom adapted to chronic iron limitation.</title>
        <authorList>
            <person name="Lommer M."/>
            <person name="Specht M."/>
            <person name="Roy A.S."/>
            <person name="Kraemer L."/>
            <person name="Andreson R."/>
            <person name="Gutowska M.A."/>
            <person name="Wolf J."/>
            <person name="Bergner S.V."/>
            <person name="Schilhabel M.B."/>
            <person name="Klostermeier U.C."/>
            <person name="Beiko R.G."/>
            <person name="Rosenstiel P."/>
            <person name="Hippler M."/>
            <person name="Laroche J."/>
        </authorList>
    </citation>
    <scope>NUCLEOTIDE SEQUENCE [LARGE SCALE GENOMIC DNA]</scope>
    <source>
        <strain evidence="5 6">CCMP1005</strain>
    </source>
</reference>
<dbReference type="PANTHER" id="PTHR11102:SF160">
    <property type="entry name" value="ERAD-ASSOCIATED E3 UBIQUITIN-PROTEIN LIGASE COMPONENT HRD3"/>
    <property type="match status" value="1"/>
</dbReference>
<dbReference type="PANTHER" id="PTHR11102">
    <property type="entry name" value="SEL-1-LIKE PROTEIN"/>
    <property type="match status" value="1"/>
</dbReference>
<evidence type="ECO:0000256" key="2">
    <source>
        <dbReference type="PROSITE-ProRule" id="PRU00175"/>
    </source>
</evidence>
<dbReference type="SMART" id="SM00671">
    <property type="entry name" value="SEL1"/>
    <property type="match status" value="3"/>
</dbReference>
<evidence type="ECO:0000259" key="4">
    <source>
        <dbReference type="PROSITE" id="PS50089"/>
    </source>
</evidence>
<feature type="region of interest" description="Disordered" evidence="3">
    <location>
        <begin position="1"/>
        <end position="30"/>
    </location>
</feature>
<dbReference type="EMBL" id="AGNL01031118">
    <property type="protein sequence ID" value="EJK56551.1"/>
    <property type="molecule type" value="Genomic_DNA"/>
</dbReference>
<protein>
    <recommendedName>
        <fullName evidence="4">RING-type domain-containing protein</fullName>
    </recommendedName>
</protein>
<comment type="caution">
    <text evidence="5">The sequence shown here is derived from an EMBL/GenBank/DDBJ whole genome shotgun (WGS) entry which is preliminary data.</text>
</comment>
<dbReference type="Pfam" id="PF08238">
    <property type="entry name" value="Sel1"/>
    <property type="match status" value="2"/>
</dbReference>
<dbReference type="PROSITE" id="PS50089">
    <property type="entry name" value="ZF_RING_2"/>
    <property type="match status" value="1"/>
</dbReference>
<evidence type="ECO:0000313" key="5">
    <source>
        <dbReference type="EMBL" id="EJK56551.1"/>
    </source>
</evidence>
<evidence type="ECO:0000256" key="3">
    <source>
        <dbReference type="SAM" id="MobiDB-lite"/>
    </source>
</evidence>
<gene>
    <name evidence="5" type="ORF">THAOC_23541</name>
</gene>
<keyword evidence="6" id="KW-1185">Reference proteome</keyword>
<name>K0S6M5_THAOC</name>
<keyword evidence="2" id="KW-0863">Zinc-finger</keyword>